<accession>A0AA35WIV2</accession>
<protein>
    <submittedName>
        <fullName evidence="2">Uncharacterized protein</fullName>
    </submittedName>
</protein>
<organism evidence="2 3">
    <name type="scientific">Geodia barretti</name>
    <name type="common">Barrett's horny sponge</name>
    <dbReference type="NCBI Taxonomy" id="519541"/>
    <lineage>
        <taxon>Eukaryota</taxon>
        <taxon>Metazoa</taxon>
        <taxon>Porifera</taxon>
        <taxon>Demospongiae</taxon>
        <taxon>Heteroscleromorpha</taxon>
        <taxon>Tetractinellida</taxon>
        <taxon>Astrophorina</taxon>
        <taxon>Geodiidae</taxon>
        <taxon>Geodia</taxon>
    </lineage>
</organism>
<keyword evidence="1" id="KW-0812">Transmembrane</keyword>
<gene>
    <name evidence="2" type="ORF">GBAR_LOCUS9869</name>
</gene>
<feature type="transmembrane region" description="Helical" evidence="1">
    <location>
        <begin position="6"/>
        <end position="29"/>
    </location>
</feature>
<proteinExistence type="predicted"/>
<evidence type="ECO:0000313" key="3">
    <source>
        <dbReference type="Proteomes" id="UP001174909"/>
    </source>
</evidence>
<dbReference type="Proteomes" id="UP001174909">
    <property type="component" value="Unassembled WGS sequence"/>
</dbReference>
<evidence type="ECO:0000313" key="2">
    <source>
        <dbReference type="EMBL" id="CAI8016000.1"/>
    </source>
</evidence>
<name>A0AA35WIV2_GEOBA</name>
<keyword evidence="3" id="KW-1185">Reference proteome</keyword>
<reference evidence="2" key="1">
    <citation type="submission" date="2023-03" db="EMBL/GenBank/DDBJ databases">
        <authorList>
            <person name="Steffen K."/>
            <person name="Cardenas P."/>
        </authorList>
    </citation>
    <scope>NUCLEOTIDE SEQUENCE</scope>
</reference>
<dbReference type="EMBL" id="CASHTH010001488">
    <property type="protein sequence ID" value="CAI8016000.1"/>
    <property type="molecule type" value="Genomic_DNA"/>
</dbReference>
<sequence length="92" mass="9948">MIFKTATISLGVLSVILGVVLTLYVVAVTKVHKEVTIKKSRYVHSTKSAAARGGKKVETHSNTAYGVVPVQREEPEYEVIPLSQSPLPLATD</sequence>
<comment type="caution">
    <text evidence="2">The sequence shown here is derived from an EMBL/GenBank/DDBJ whole genome shotgun (WGS) entry which is preliminary data.</text>
</comment>
<evidence type="ECO:0000256" key="1">
    <source>
        <dbReference type="SAM" id="Phobius"/>
    </source>
</evidence>
<dbReference type="AlphaFoldDB" id="A0AA35WIV2"/>
<keyword evidence="1" id="KW-0472">Membrane</keyword>
<keyword evidence="1" id="KW-1133">Transmembrane helix</keyword>